<reference evidence="4" key="2">
    <citation type="submission" date="2019-10" db="EMBL/GenBank/DDBJ databases">
        <title>A de novo genome assembly of a pear dwarfing rootstock.</title>
        <authorList>
            <person name="Wang F."/>
            <person name="Wang J."/>
            <person name="Li S."/>
            <person name="Zhang Y."/>
            <person name="Fang M."/>
            <person name="Ma L."/>
            <person name="Zhao Y."/>
            <person name="Jiang S."/>
        </authorList>
    </citation>
    <scope>NUCLEOTIDE SEQUENCE [LARGE SCALE GENOMIC DNA]</scope>
</reference>
<evidence type="ECO:0000256" key="1">
    <source>
        <dbReference type="SAM" id="MobiDB-lite"/>
    </source>
</evidence>
<feature type="signal peptide" evidence="2">
    <location>
        <begin position="1"/>
        <end position="26"/>
    </location>
</feature>
<dbReference type="EMBL" id="SMOL01000753">
    <property type="protein sequence ID" value="KAB2599167.1"/>
    <property type="molecule type" value="Genomic_DNA"/>
</dbReference>
<organism evidence="3 4">
    <name type="scientific">Pyrus ussuriensis x Pyrus communis</name>
    <dbReference type="NCBI Taxonomy" id="2448454"/>
    <lineage>
        <taxon>Eukaryota</taxon>
        <taxon>Viridiplantae</taxon>
        <taxon>Streptophyta</taxon>
        <taxon>Embryophyta</taxon>
        <taxon>Tracheophyta</taxon>
        <taxon>Spermatophyta</taxon>
        <taxon>Magnoliopsida</taxon>
        <taxon>eudicotyledons</taxon>
        <taxon>Gunneridae</taxon>
        <taxon>Pentapetalae</taxon>
        <taxon>rosids</taxon>
        <taxon>fabids</taxon>
        <taxon>Rosales</taxon>
        <taxon>Rosaceae</taxon>
        <taxon>Amygdaloideae</taxon>
        <taxon>Maleae</taxon>
        <taxon>Pyrus</taxon>
    </lineage>
</organism>
<proteinExistence type="predicted"/>
<protein>
    <submittedName>
        <fullName evidence="3">Uncharacterized protein</fullName>
    </submittedName>
</protein>
<comment type="caution">
    <text evidence="3">The sequence shown here is derived from an EMBL/GenBank/DDBJ whole genome shotgun (WGS) entry which is preliminary data.</text>
</comment>
<dbReference type="Proteomes" id="UP000327157">
    <property type="component" value="Chromosome 13"/>
</dbReference>
<accession>A0A5N5F888</accession>
<evidence type="ECO:0000256" key="2">
    <source>
        <dbReference type="SAM" id="SignalP"/>
    </source>
</evidence>
<evidence type="ECO:0000313" key="4">
    <source>
        <dbReference type="Proteomes" id="UP000327157"/>
    </source>
</evidence>
<gene>
    <name evidence="3" type="ORF">D8674_009438</name>
</gene>
<keyword evidence="4" id="KW-1185">Reference proteome</keyword>
<reference evidence="3 4" key="1">
    <citation type="submission" date="2019-09" db="EMBL/GenBank/DDBJ databases">
        <authorList>
            <person name="Ou C."/>
        </authorList>
    </citation>
    <scope>NUCLEOTIDE SEQUENCE [LARGE SCALE GENOMIC DNA]</scope>
    <source>
        <strain evidence="3">S2</strain>
        <tissue evidence="3">Leaf</tissue>
    </source>
</reference>
<dbReference type="AlphaFoldDB" id="A0A5N5F888"/>
<feature type="chain" id="PRO_5024457133" evidence="2">
    <location>
        <begin position="27"/>
        <end position="102"/>
    </location>
</feature>
<reference evidence="3 4" key="3">
    <citation type="submission" date="2019-11" db="EMBL/GenBank/DDBJ databases">
        <title>A de novo genome assembly of a pear dwarfing rootstock.</title>
        <authorList>
            <person name="Wang F."/>
            <person name="Wang J."/>
            <person name="Li S."/>
            <person name="Zhang Y."/>
            <person name="Fang M."/>
            <person name="Ma L."/>
            <person name="Zhao Y."/>
            <person name="Jiang S."/>
        </authorList>
    </citation>
    <scope>NUCLEOTIDE SEQUENCE [LARGE SCALE GENOMIC DNA]</scope>
    <source>
        <strain evidence="3">S2</strain>
        <tissue evidence="3">Leaf</tissue>
    </source>
</reference>
<sequence length="102" mass="10558">MRSSSSALIPVLGLVAMLLVAWPAATVVHGDQDAAALACAMLCFEGWYSCVAACLGHGGSGADACINDCNGKNTKCDEHCPRSTLLPPPPPRSMQPQPPKLP</sequence>
<evidence type="ECO:0000313" key="3">
    <source>
        <dbReference type="EMBL" id="KAB2599167.1"/>
    </source>
</evidence>
<feature type="region of interest" description="Disordered" evidence="1">
    <location>
        <begin position="80"/>
        <end position="102"/>
    </location>
</feature>
<feature type="compositionally biased region" description="Pro residues" evidence="1">
    <location>
        <begin position="86"/>
        <end position="102"/>
    </location>
</feature>
<name>A0A5N5F888_9ROSA</name>
<keyword evidence="2" id="KW-0732">Signal</keyword>